<dbReference type="AlphaFoldDB" id="A0AAV4PFV4"/>
<evidence type="ECO:0000256" key="1">
    <source>
        <dbReference type="SAM" id="MobiDB-lite"/>
    </source>
</evidence>
<reference evidence="2 3" key="1">
    <citation type="submission" date="2021-06" db="EMBL/GenBank/DDBJ databases">
        <title>Caerostris extrusa draft genome.</title>
        <authorList>
            <person name="Kono N."/>
            <person name="Arakawa K."/>
        </authorList>
    </citation>
    <scope>NUCLEOTIDE SEQUENCE [LARGE SCALE GENOMIC DNA]</scope>
</reference>
<gene>
    <name evidence="2" type="ORF">CEXT_275621</name>
</gene>
<proteinExistence type="predicted"/>
<protein>
    <submittedName>
        <fullName evidence="2">Uncharacterized protein</fullName>
    </submittedName>
</protein>
<name>A0AAV4PFV4_CAEEX</name>
<organism evidence="2 3">
    <name type="scientific">Caerostris extrusa</name>
    <name type="common">Bark spider</name>
    <name type="synonym">Caerostris bankana</name>
    <dbReference type="NCBI Taxonomy" id="172846"/>
    <lineage>
        <taxon>Eukaryota</taxon>
        <taxon>Metazoa</taxon>
        <taxon>Ecdysozoa</taxon>
        <taxon>Arthropoda</taxon>
        <taxon>Chelicerata</taxon>
        <taxon>Arachnida</taxon>
        <taxon>Araneae</taxon>
        <taxon>Araneomorphae</taxon>
        <taxon>Entelegynae</taxon>
        <taxon>Araneoidea</taxon>
        <taxon>Araneidae</taxon>
        <taxon>Caerostris</taxon>
    </lineage>
</organism>
<dbReference type="EMBL" id="BPLR01004530">
    <property type="protein sequence ID" value="GIX95524.1"/>
    <property type="molecule type" value="Genomic_DNA"/>
</dbReference>
<evidence type="ECO:0000313" key="3">
    <source>
        <dbReference type="Proteomes" id="UP001054945"/>
    </source>
</evidence>
<feature type="region of interest" description="Disordered" evidence="1">
    <location>
        <begin position="62"/>
        <end position="96"/>
    </location>
</feature>
<sequence>MNFWAGILVISDAKTRVLIRRTFLSAYPRPQQSVQAVRQQETNTDKSPWRRGRIPDRIIFKEGLPKGDGKASGAPISGSTSFSGGGPPGFRGPSRITYCLY</sequence>
<keyword evidence="3" id="KW-1185">Reference proteome</keyword>
<accession>A0AAV4PFV4</accession>
<dbReference type="Proteomes" id="UP001054945">
    <property type="component" value="Unassembled WGS sequence"/>
</dbReference>
<evidence type="ECO:0000313" key="2">
    <source>
        <dbReference type="EMBL" id="GIX95524.1"/>
    </source>
</evidence>
<comment type="caution">
    <text evidence="2">The sequence shown here is derived from an EMBL/GenBank/DDBJ whole genome shotgun (WGS) entry which is preliminary data.</text>
</comment>